<dbReference type="InterPro" id="IPR005804">
    <property type="entry name" value="FA_desaturase_dom"/>
</dbReference>
<organism evidence="3 4">
    <name type="scientific">Spirosoma endophyticum</name>
    <dbReference type="NCBI Taxonomy" id="662367"/>
    <lineage>
        <taxon>Bacteria</taxon>
        <taxon>Pseudomonadati</taxon>
        <taxon>Bacteroidota</taxon>
        <taxon>Cytophagia</taxon>
        <taxon>Cytophagales</taxon>
        <taxon>Cytophagaceae</taxon>
        <taxon>Spirosoma</taxon>
    </lineage>
</organism>
<feature type="domain" description="Fatty acid desaturase" evidence="2">
    <location>
        <begin position="76"/>
        <end position="305"/>
    </location>
</feature>
<evidence type="ECO:0000313" key="4">
    <source>
        <dbReference type="Proteomes" id="UP000198598"/>
    </source>
</evidence>
<proteinExistence type="predicted"/>
<dbReference type="PANTHER" id="PTHR19353">
    <property type="entry name" value="FATTY ACID DESATURASE 2"/>
    <property type="match status" value="1"/>
</dbReference>
<evidence type="ECO:0000259" key="2">
    <source>
        <dbReference type="Pfam" id="PF00487"/>
    </source>
</evidence>
<feature type="transmembrane region" description="Helical" evidence="1">
    <location>
        <begin position="171"/>
        <end position="190"/>
    </location>
</feature>
<keyword evidence="4" id="KW-1185">Reference proteome</keyword>
<reference evidence="3 4" key="1">
    <citation type="submission" date="2016-10" db="EMBL/GenBank/DDBJ databases">
        <authorList>
            <person name="de Groot N.N."/>
        </authorList>
    </citation>
    <scope>NUCLEOTIDE SEQUENCE [LARGE SCALE GENOMIC DNA]</scope>
    <source>
        <strain evidence="3 4">DSM 26130</strain>
    </source>
</reference>
<keyword evidence="1" id="KW-1133">Transmembrane helix</keyword>
<evidence type="ECO:0000313" key="3">
    <source>
        <dbReference type="EMBL" id="SFE28912.1"/>
    </source>
</evidence>
<evidence type="ECO:0000256" key="1">
    <source>
        <dbReference type="SAM" id="Phobius"/>
    </source>
</evidence>
<dbReference type="GO" id="GO:0008610">
    <property type="term" value="P:lipid biosynthetic process"/>
    <property type="evidence" value="ECO:0007669"/>
    <property type="project" value="UniProtKB-ARBA"/>
</dbReference>
<dbReference type="Proteomes" id="UP000198598">
    <property type="component" value="Unassembled WGS sequence"/>
</dbReference>
<dbReference type="STRING" id="662367.SAMN05216167_11268"/>
<dbReference type="Pfam" id="PF00487">
    <property type="entry name" value="FA_desaturase"/>
    <property type="match status" value="1"/>
</dbReference>
<gene>
    <name evidence="3" type="ORF">SAMN05216167_11268</name>
</gene>
<protein>
    <submittedName>
        <fullName evidence="3">Linoleoyl-CoA desaturase</fullName>
    </submittedName>
</protein>
<keyword evidence="1" id="KW-0812">Transmembrane</keyword>
<dbReference type="GO" id="GO:0016717">
    <property type="term" value="F:oxidoreductase activity, acting on paired donors, with oxidation of a pair of donors resulting in the reduction of molecular oxygen to two molecules of water"/>
    <property type="evidence" value="ECO:0007669"/>
    <property type="project" value="TreeGrafter"/>
</dbReference>
<feature type="transmembrane region" description="Helical" evidence="1">
    <location>
        <begin position="211"/>
        <end position="231"/>
    </location>
</feature>
<sequence>MIHIATQPKTTLKFSPDQQSRFFATARSRVDSYFAQRNLLPHANRAMWQKAIFFLVTYVLLYGLILSNQFGGLVMLSFALLLGSCAAGVGFNVSHDAIHGAFSAQGWVNRLLSKSFYLLGANPYLWKLTNNVVHHTYTNIAGHDEDIELAPGLVRLDQAESHRPWQRFQHIYAFFLYGLASLSWVFRKDYVKFFQAKIGSLDNTHHPRIEYINLFFSKAAYYVFFLVLPIIVLDLRWWQVLVGFMAMHLTEGLALGLVFQLAHIVEGTSFPVPTSRGTLDEAWAIHQLQTTANFAPHSRLATFFAGA</sequence>
<name>A0A1I1ZBF9_9BACT</name>
<keyword evidence="1" id="KW-0472">Membrane</keyword>
<dbReference type="AlphaFoldDB" id="A0A1I1ZBF9"/>
<accession>A0A1I1ZBF9</accession>
<dbReference type="PANTHER" id="PTHR19353:SF19">
    <property type="entry name" value="DELTA(5) FATTY ACID DESATURASE C-RELATED"/>
    <property type="match status" value="1"/>
</dbReference>
<feature type="transmembrane region" description="Helical" evidence="1">
    <location>
        <begin position="47"/>
        <end position="66"/>
    </location>
</feature>
<feature type="transmembrane region" description="Helical" evidence="1">
    <location>
        <begin position="237"/>
        <end position="259"/>
    </location>
</feature>
<dbReference type="GO" id="GO:0016020">
    <property type="term" value="C:membrane"/>
    <property type="evidence" value="ECO:0007669"/>
    <property type="project" value="TreeGrafter"/>
</dbReference>
<dbReference type="EMBL" id="FOLQ01000012">
    <property type="protein sequence ID" value="SFE28912.1"/>
    <property type="molecule type" value="Genomic_DNA"/>
</dbReference>
<dbReference type="InterPro" id="IPR012171">
    <property type="entry name" value="Fatty_acid_desaturase"/>
</dbReference>